<proteinExistence type="predicted"/>
<reference evidence="2" key="1">
    <citation type="submission" date="2019-12" db="EMBL/GenBank/DDBJ databases">
        <title>Clostridiaceae gen. nov. sp. nov., isolated from sediment in Xinjiang, China.</title>
        <authorList>
            <person name="Zhang R."/>
        </authorList>
    </citation>
    <scope>NUCLEOTIDE SEQUENCE</scope>
    <source>
        <strain evidence="2">D2Q-11</strain>
    </source>
</reference>
<comment type="caution">
    <text evidence="2">The sequence shown here is derived from an EMBL/GenBank/DDBJ whole genome shotgun (WGS) entry which is preliminary data.</text>
</comment>
<keyword evidence="1" id="KW-1133">Transmembrane helix</keyword>
<dbReference type="RefSeq" id="WP_203366318.1">
    <property type="nucleotide sequence ID" value="NZ_WSFT01000031.1"/>
</dbReference>
<keyword evidence="3" id="KW-1185">Reference proteome</keyword>
<keyword evidence="1" id="KW-0812">Transmembrane</keyword>
<keyword evidence="1" id="KW-0472">Membrane</keyword>
<evidence type="ECO:0000256" key="1">
    <source>
        <dbReference type="SAM" id="Phobius"/>
    </source>
</evidence>
<protein>
    <submittedName>
        <fullName evidence="2">Uncharacterized protein</fullName>
    </submittedName>
</protein>
<sequence>MKKIFVIYGLIGVVLISSLIYLGFQGLSDKTEELYGKALDLSKEVEENLWKDFNFGDYPVAIRQRNTEYVFRKEEMRKRTPVLPVIACTAYPVDGEVNVFMLSKEELDTLGDFAEGIGNEEEFLINQFGLDKKKMIDEQYLSIMYHEGLHAYQLKYYEKNLMNIAKDEYKEIDEKEVLRRVDEEAIVSYYEKEGELLYQAITTQDDKESISLAKEYVSARKKRIQFLEKHWKREELEVLKEQEHYYELVEGTAKYMEEQILKYLEREEIVEKYLKTIKELQEGKQKYYNTGMGICLLLDRFNISWKKDAFRNPIPLNERLEDALEGL</sequence>
<organism evidence="2 3">
    <name type="scientific">Anaeromonas frigoriresistens</name>
    <dbReference type="NCBI Taxonomy" id="2683708"/>
    <lineage>
        <taxon>Bacteria</taxon>
        <taxon>Bacillati</taxon>
        <taxon>Bacillota</taxon>
        <taxon>Tissierellia</taxon>
        <taxon>Tissierellales</taxon>
        <taxon>Thermohalobacteraceae</taxon>
        <taxon>Anaeromonas</taxon>
    </lineage>
</organism>
<dbReference type="Proteomes" id="UP000724672">
    <property type="component" value="Unassembled WGS sequence"/>
</dbReference>
<dbReference type="AlphaFoldDB" id="A0A942V1R0"/>
<name>A0A942V1R0_9FIRM</name>
<gene>
    <name evidence="2" type="ORF">GOQ27_07965</name>
</gene>
<evidence type="ECO:0000313" key="3">
    <source>
        <dbReference type="Proteomes" id="UP000724672"/>
    </source>
</evidence>
<accession>A0A942V1R0</accession>
<evidence type="ECO:0000313" key="2">
    <source>
        <dbReference type="EMBL" id="MBS4538397.1"/>
    </source>
</evidence>
<feature type="transmembrane region" description="Helical" evidence="1">
    <location>
        <begin position="5"/>
        <end position="24"/>
    </location>
</feature>
<dbReference type="EMBL" id="WSFT01000031">
    <property type="protein sequence ID" value="MBS4538397.1"/>
    <property type="molecule type" value="Genomic_DNA"/>
</dbReference>